<keyword evidence="5 6" id="KW-0472">Membrane</keyword>
<reference evidence="8" key="1">
    <citation type="submission" date="2020-01" db="EMBL/GenBank/DDBJ databases">
        <authorList>
            <person name="Seo Y.L."/>
        </authorList>
    </citation>
    <scope>NUCLEOTIDE SEQUENCE</scope>
    <source>
        <strain evidence="8">R11</strain>
    </source>
</reference>
<dbReference type="RefSeq" id="WP_166586710.1">
    <property type="nucleotide sequence ID" value="NZ_WWEO01000043.1"/>
</dbReference>
<keyword evidence="4 6" id="KW-1133">Transmembrane helix</keyword>
<dbReference type="Proteomes" id="UP000638732">
    <property type="component" value="Unassembled WGS sequence"/>
</dbReference>
<comment type="subcellular location">
    <subcellularLocation>
        <location evidence="1">Cell membrane</location>
        <topology evidence="1">Multi-pass membrane protein</topology>
    </subcellularLocation>
</comment>
<organism evidence="8 9">
    <name type="scientific">Mucilaginibacter agri</name>
    <dbReference type="NCBI Taxonomy" id="2695265"/>
    <lineage>
        <taxon>Bacteria</taxon>
        <taxon>Pseudomonadati</taxon>
        <taxon>Bacteroidota</taxon>
        <taxon>Sphingobacteriia</taxon>
        <taxon>Sphingobacteriales</taxon>
        <taxon>Sphingobacteriaceae</taxon>
        <taxon>Mucilaginibacter</taxon>
    </lineage>
</organism>
<feature type="domain" description="Polysaccharide chain length determinant N-terminal" evidence="7">
    <location>
        <begin position="28"/>
        <end position="118"/>
    </location>
</feature>
<gene>
    <name evidence="8" type="ORF">GSY63_15430</name>
</gene>
<protein>
    <submittedName>
        <fullName evidence="8">Lipopolysaccharide biosynthesis protein</fullName>
    </submittedName>
</protein>
<keyword evidence="3 6" id="KW-0812">Transmembrane</keyword>
<reference evidence="8" key="2">
    <citation type="submission" date="2020-10" db="EMBL/GenBank/DDBJ databases">
        <title>Mucilaginibacter sp. nov., isolated from soil.</title>
        <authorList>
            <person name="Jeon C.O."/>
        </authorList>
    </citation>
    <scope>NUCLEOTIDE SEQUENCE</scope>
    <source>
        <strain evidence="8">R11</strain>
    </source>
</reference>
<dbReference type="PANTHER" id="PTHR32309:SF31">
    <property type="entry name" value="CAPSULAR EXOPOLYSACCHARIDE FAMILY"/>
    <property type="match status" value="1"/>
</dbReference>
<evidence type="ECO:0000256" key="4">
    <source>
        <dbReference type="ARBA" id="ARBA00022989"/>
    </source>
</evidence>
<evidence type="ECO:0000259" key="7">
    <source>
        <dbReference type="Pfam" id="PF02706"/>
    </source>
</evidence>
<dbReference type="AlphaFoldDB" id="A0A965ZGR2"/>
<dbReference type="EMBL" id="WWEO01000043">
    <property type="protein sequence ID" value="NCD70758.1"/>
    <property type="molecule type" value="Genomic_DNA"/>
</dbReference>
<feature type="transmembrane region" description="Helical" evidence="6">
    <location>
        <begin position="336"/>
        <end position="356"/>
    </location>
</feature>
<dbReference type="InterPro" id="IPR003856">
    <property type="entry name" value="LPS_length_determ_N"/>
</dbReference>
<evidence type="ECO:0000256" key="2">
    <source>
        <dbReference type="ARBA" id="ARBA00022475"/>
    </source>
</evidence>
<dbReference type="InterPro" id="IPR050445">
    <property type="entry name" value="Bact_polysacc_biosynth/exp"/>
</dbReference>
<evidence type="ECO:0000256" key="6">
    <source>
        <dbReference type="SAM" id="Phobius"/>
    </source>
</evidence>
<keyword evidence="9" id="KW-1185">Reference proteome</keyword>
<evidence type="ECO:0000256" key="3">
    <source>
        <dbReference type="ARBA" id="ARBA00022692"/>
    </source>
</evidence>
<comment type="caution">
    <text evidence="8">The sequence shown here is derived from an EMBL/GenBank/DDBJ whole genome shotgun (WGS) entry which is preliminary data.</text>
</comment>
<proteinExistence type="predicted"/>
<dbReference type="Pfam" id="PF02706">
    <property type="entry name" value="Wzz"/>
    <property type="match status" value="1"/>
</dbReference>
<evidence type="ECO:0000313" key="9">
    <source>
        <dbReference type="Proteomes" id="UP000638732"/>
    </source>
</evidence>
<feature type="transmembrane region" description="Helical" evidence="6">
    <location>
        <begin position="37"/>
        <end position="56"/>
    </location>
</feature>
<dbReference type="GO" id="GO:0005886">
    <property type="term" value="C:plasma membrane"/>
    <property type="evidence" value="ECO:0007669"/>
    <property type="project" value="UniProtKB-SubCell"/>
</dbReference>
<evidence type="ECO:0000313" key="8">
    <source>
        <dbReference type="EMBL" id="NCD70758.1"/>
    </source>
</evidence>
<sequence>MTNTTSVNDTDQVKEVSLKELILKFRSFLRYLKSKKILIISIAFICGCLGFVYAFIKEPTYKANLIFALEDDKSGGGLGGAFGLASQFGFDLGSSGGGAFSGDNLLQLLKSRSMIEKTLLSEVTIKNKNESLADYYISFNKLRDAWKDKPKLKNISFLPNYDRTKFSLQQDSVLGELYSALAAKNLTVDKADKKLSIITVSVTTENELFSKLFAEKLVETVSDFYIATKTKKSVQNVNILQNQTDSVKRRLNSTITGIASLNDANPNINPSRLVLKATSQQKQVDVQASTAVLTQLVANLELAKVSLRKETPLIQIIDSPILPLEKHRLGRIKSGILGGFVGAFAVIFALMIGRVYKKVMA</sequence>
<dbReference type="PANTHER" id="PTHR32309">
    <property type="entry name" value="TYROSINE-PROTEIN KINASE"/>
    <property type="match status" value="1"/>
</dbReference>
<evidence type="ECO:0000256" key="1">
    <source>
        <dbReference type="ARBA" id="ARBA00004651"/>
    </source>
</evidence>
<evidence type="ECO:0000256" key="5">
    <source>
        <dbReference type="ARBA" id="ARBA00023136"/>
    </source>
</evidence>
<accession>A0A965ZGR2</accession>
<name>A0A965ZGR2_9SPHI</name>
<keyword evidence="2" id="KW-1003">Cell membrane</keyword>